<dbReference type="Pfam" id="PF00884">
    <property type="entry name" value="Sulfatase"/>
    <property type="match status" value="1"/>
</dbReference>
<feature type="region of interest" description="Disordered" evidence="6">
    <location>
        <begin position="535"/>
        <end position="570"/>
    </location>
</feature>
<dbReference type="PANTHER" id="PTHR47371:SF3">
    <property type="entry name" value="PHOSPHOGLYCEROL TRANSFERASE I"/>
    <property type="match status" value="1"/>
</dbReference>
<dbReference type="OrthoDB" id="9760224at2"/>
<feature type="domain" description="Sulfatase N-terminal" evidence="8">
    <location>
        <begin position="205"/>
        <end position="488"/>
    </location>
</feature>
<keyword evidence="5 7" id="KW-0472">Membrane</keyword>
<gene>
    <name evidence="9" type="ORF">FGL86_04315</name>
</gene>
<evidence type="ECO:0000256" key="4">
    <source>
        <dbReference type="ARBA" id="ARBA00022989"/>
    </source>
</evidence>
<keyword evidence="9" id="KW-0378">Hydrolase</keyword>
<organism evidence="9 10">
    <name type="scientific">Pistricoccus aurantiacus</name>
    <dbReference type="NCBI Taxonomy" id="1883414"/>
    <lineage>
        <taxon>Bacteria</taxon>
        <taxon>Pseudomonadati</taxon>
        <taxon>Pseudomonadota</taxon>
        <taxon>Gammaproteobacteria</taxon>
        <taxon>Oceanospirillales</taxon>
        <taxon>Halomonadaceae</taxon>
        <taxon>Pistricoccus</taxon>
    </lineage>
</organism>
<keyword evidence="4 7" id="KW-1133">Transmembrane helix</keyword>
<proteinExistence type="predicted"/>
<comment type="subcellular location">
    <subcellularLocation>
        <location evidence="1">Cell membrane</location>
        <topology evidence="1">Multi-pass membrane protein</topology>
    </subcellularLocation>
</comment>
<evidence type="ECO:0000256" key="6">
    <source>
        <dbReference type="SAM" id="MobiDB-lite"/>
    </source>
</evidence>
<dbReference type="KEGG" id="paur:FGL86_04315"/>
<dbReference type="InterPro" id="IPR017850">
    <property type="entry name" value="Alkaline_phosphatase_core_sf"/>
</dbReference>
<dbReference type="InterPro" id="IPR050448">
    <property type="entry name" value="OpgB/LTA_synthase_biosynth"/>
</dbReference>
<dbReference type="GO" id="GO:0005886">
    <property type="term" value="C:plasma membrane"/>
    <property type="evidence" value="ECO:0007669"/>
    <property type="project" value="UniProtKB-SubCell"/>
</dbReference>
<evidence type="ECO:0000256" key="2">
    <source>
        <dbReference type="ARBA" id="ARBA00022475"/>
    </source>
</evidence>
<feature type="transmembrane region" description="Helical" evidence="7">
    <location>
        <begin position="80"/>
        <end position="96"/>
    </location>
</feature>
<name>A0A5B8SNU1_9GAMM</name>
<keyword evidence="3 7" id="KW-0812">Transmembrane</keyword>
<evidence type="ECO:0000256" key="1">
    <source>
        <dbReference type="ARBA" id="ARBA00004651"/>
    </source>
</evidence>
<evidence type="ECO:0000313" key="10">
    <source>
        <dbReference type="Proteomes" id="UP000321272"/>
    </source>
</evidence>
<keyword evidence="2" id="KW-1003">Cell membrane</keyword>
<dbReference type="PANTHER" id="PTHR47371">
    <property type="entry name" value="LIPOTEICHOIC ACID SYNTHASE"/>
    <property type="match status" value="1"/>
</dbReference>
<dbReference type="EMBL" id="CP042382">
    <property type="protein sequence ID" value="QEA38376.1"/>
    <property type="molecule type" value="Genomic_DNA"/>
</dbReference>
<dbReference type="GO" id="GO:0016787">
    <property type="term" value="F:hydrolase activity"/>
    <property type="evidence" value="ECO:0007669"/>
    <property type="project" value="UniProtKB-KW"/>
</dbReference>
<feature type="transmembrane region" description="Helical" evidence="7">
    <location>
        <begin position="158"/>
        <end position="174"/>
    </location>
</feature>
<evidence type="ECO:0000313" key="9">
    <source>
        <dbReference type="EMBL" id="QEA38376.1"/>
    </source>
</evidence>
<feature type="transmembrane region" description="Helical" evidence="7">
    <location>
        <begin position="128"/>
        <end position="146"/>
    </location>
</feature>
<dbReference type="InterPro" id="IPR000917">
    <property type="entry name" value="Sulfatase_N"/>
</dbReference>
<dbReference type="Proteomes" id="UP000321272">
    <property type="component" value="Chromosome"/>
</dbReference>
<keyword evidence="9" id="KW-0808">Transferase</keyword>
<feature type="transmembrane region" description="Helical" evidence="7">
    <location>
        <begin position="20"/>
        <end position="39"/>
    </location>
</feature>
<keyword evidence="10" id="KW-1185">Reference proteome</keyword>
<accession>A0A5B8SNU1</accession>
<evidence type="ECO:0000256" key="7">
    <source>
        <dbReference type="SAM" id="Phobius"/>
    </source>
</evidence>
<evidence type="ECO:0000256" key="5">
    <source>
        <dbReference type="ARBA" id="ARBA00023136"/>
    </source>
</evidence>
<dbReference type="GO" id="GO:0016740">
    <property type="term" value="F:transferase activity"/>
    <property type="evidence" value="ECO:0007669"/>
    <property type="project" value="UniProtKB-KW"/>
</dbReference>
<dbReference type="AlphaFoldDB" id="A0A5B8SNU1"/>
<evidence type="ECO:0000259" key="8">
    <source>
        <dbReference type="Pfam" id="PF00884"/>
    </source>
</evidence>
<dbReference type="CDD" id="cd16015">
    <property type="entry name" value="LTA_synthase"/>
    <property type="match status" value="1"/>
</dbReference>
<dbReference type="SUPFAM" id="SSF53649">
    <property type="entry name" value="Alkaline phosphatase-like"/>
    <property type="match status" value="1"/>
</dbReference>
<protein>
    <submittedName>
        <fullName evidence="9">Sulfatase-like hydrolase/transferase</fullName>
    </submittedName>
</protein>
<evidence type="ECO:0000256" key="3">
    <source>
        <dbReference type="ARBA" id="ARBA00022692"/>
    </source>
</evidence>
<reference evidence="9 10" key="1">
    <citation type="submission" date="2019-06" db="EMBL/GenBank/DDBJ databases">
        <title>Genome analyses of bacteria isolated from kimchi.</title>
        <authorList>
            <person name="Lee S."/>
            <person name="Ahn S."/>
            <person name="Roh S."/>
        </authorList>
    </citation>
    <scope>NUCLEOTIDE SEQUENCE [LARGE SCALE GENOMIC DNA]</scope>
    <source>
        <strain evidence="9 10">CBA4606</strain>
    </source>
</reference>
<dbReference type="RefSeq" id="WP_147183442.1">
    <property type="nucleotide sequence ID" value="NZ_CP042382.1"/>
</dbReference>
<dbReference type="Gene3D" id="3.40.720.10">
    <property type="entry name" value="Alkaline Phosphatase, subunit A"/>
    <property type="match status" value="1"/>
</dbReference>
<sequence length="570" mass="63807">MFHVKHSLNHYSSLFSPRWWVLIFLGLCLAHTVTTLLVWRSWWLLPLTGLWLFLAWRLEWGAVGDDAFSWETAITSKTRWCWSWLPLALWWVYLYLADSFGQVDMAAVFFHLQAGIGEHGGSERMVDAVLYTLAGLLNLVAFSWLVRHDSRWQRLEKVLALLLLVSNPLLLGVTQRGAAFVTRDGAWLDRRYVEPRIIEAPPRLPNVLYLYLESLEATYADEARFGDAYAPLKALEKRALVFDGVRQLDNTGWTMAGMIASQCGVPLMPAGLIHDSQFEPLGQVVPGVKCLGNLLGNEGYTLSYMGGASTSFAGKGIFYRDHGFDRIRGREELLPLLEDGEYLNSWGLFDDSLFDLVVEEVRELNAGGAPWGAVALTLGAHAPHGYPAKRCEALQGEFEPTDILYSVKCSAWLAKDLIERLERAGLLDDTLVVVASDHLSMKVPVWEELVSGPRRNTLMMLGSGLTPGRIEREATTLDIFPTLLEAMGFTIDRHRAGLGVSLLSPAQTLVERHGLDALNTKLKAEVALQERLWKGLHPRRRQPSVQSSQRPNQVTETPMDTVDDAMMPSP</sequence>